<reference evidence="2 3" key="1">
    <citation type="journal article" date="2018" name="Sci. Rep.">
        <title>Genomic signatures of local adaptation to the degree of environmental predictability in rotifers.</title>
        <authorList>
            <person name="Franch-Gras L."/>
            <person name="Hahn C."/>
            <person name="Garcia-Roger E.M."/>
            <person name="Carmona M.J."/>
            <person name="Serra M."/>
            <person name="Gomez A."/>
        </authorList>
    </citation>
    <scope>NUCLEOTIDE SEQUENCE [LARGE SCALE GENOMIC DNA]</scope>
    <source>
        <strain evidence="2">HYR1</strain>
    </source>
</reference>
<feature type="transmembrane region" description="Helical" evidence="1">
    <location>
        <begin position="26"/>
        <end position="47"/>
    </location>
</feature>
<keyword evidence="1" id="KW-0812">Transmembrane</keyword>
<evidence type="ECO:0000256" key="1">
    <source>
        <dbReference type="SAM" id="Phobius"/>
    </source>
</evidence>
<keyword evidence="1" id="KW-0472">Membrane</keyword>
<dbReference type="AlphaFoldDB" id="A0A3M7SCE0"/>
<name>A0A3M7SCE0_BRAPC</name>
<evidence type="ECO:0000313" key="2">
    <source>
        <dbReference type="EMBL" id="RNA33399.1"/>
    </source>
</evidence>
<gene>
    <name evidence="2" type="ORF">BpHYR1_036520</name>
</gene>
<sequence length="73" mass="8948">MEFAQEKISYQTISYKRKIFFWCNKLLIAVLRLFILSFLSPSFLLFFKFIKKKKKVQLSCKQLTFYFKISNFK</sequence>
<proteinExistence type="predicted"/>
<keyword evidence="3" id="KW-1185">Reference proteome</keyword>
<evidence type="ECO:0000313" key="3">
    <source>
        <dbReference type="Proteomes" id="UP000276133"/>
    </source>
</evidence>
<accession>A0A3M7SCE0</accession>
<organism evidence="2 3">
    <name type="scientific">Brachionus plicatilis</name>
    <name type="common">Marine rotifer</name>
    <name type="synonym">Brachionus muelleri</name>
    <dbReference type="NCBI Taxonomy" id="10195"/>
    <lineage>
        <taxon>Eukaryota</taxon>
        <taxon>Metazoa</taxon>
        <taxon>Spiralia</taxon>
        <taxon>Gnathifera</taxon>
        <taxon>Rotifera</taxon>
        <taxon>Eurotatoria</taxon>
        <taxon>Monogononta</taxon>
        <taxon>Pseudotrocha</taxon>
        <taxon>Ploima</taxon>
        <taxon>Brachionidae</taxon>
        <taxon>Brachionus</taxon>
    </lineage>
</organism>
<keyword evidence="1" id="KW-1133">Transmembrane helix</keyword>
<comment type="caution">
    <text evidence="2">The sequence shown here is derived from an EMBL/GenBank/DDBJ whole genome shotgun (WGS) entry which is preliminary data.</text>
</comment>
<protein>
    <submittedName>
        <fullName evidence="2">Uncharacterized protein</fullName>
    </submittedName>
</protein>
<dbReference type="Proteomes" id="UP000276133">
    <property type="component" value="Unassembled WGS sequence"/>
</dbReference>
<dbReference type="EMBL" id="REGN01001646">
    <property type="protein sequence ID" value="RNA33399.1"/>
    <property type="molecule type" value="Genomic_DNA"/>
</dbReference>